<evidence type="ECO:0000313" key="5">
    <source>
        <dbReference type="EMBL" id="MBC8600797.1"/>
    </source>
</evidence>
<keyword evidence="2" id="KW-0238">DNA-binding</keyword>
<comment type="caution">
    <text evidence="6">The sequence shown here is derived from an EMBL/GenBank/DDBJ whole genome shotgun (WGS) entry which is preliminary data.</text>
</comment>
<reference evidence="6 7" key="1">
    <citation type="submission" date="2018-07" db="EMBL/GenBank/DDBJ databases">
        <title>Parabacteroides acidifaciens nov. sp., isolated from human feces.</title>
        <authorList>
            <person name="Wang Y.J."/>
        </authorList>
    </citation>
    <scope>NUCLEOTIDE SEQUENCE [LARGE SCALE GENOMIC DNA]</scope>
    <source>
        <strain evidence="6 7">426-9</strain>
    </source>
</reference>
<dbReference type="EMBL" id="JACRTI010000005">
    <property type="protein sequence ID" value="MBC8600797.1"/>
    <property type="molecule type" value="Genomic_DNA"/>
</dbReference>
<name>A0A3D8HHR8_9BACT</name>
<gene>
    <name evidence="6" type="ORF">DWU89_03615</name>
    <name evidence="5" type="ORF">H8784_03570</name>
</gene>
<keyword evidence="8" id="KW-1185">Reference proteome</keyword>
<dbReference type="PANTHER" id="PTHR43280:SF32">
    <property type="entry name" value="TRANSCRIPTIONAL REGULATORY PROTEIN"/>
    <property type="match status" value="1"/>
</dbReference>
<protein>
    <submittedName>
        <fullName evidence="6">AraC family transcriptional regulator</fullName>
    </submittedName>
</protein>
<dbReference type="RefSeq" id="WP_115498311.1">
    <property type="nucleotide sequence ID" value="NZ_JACRTI010000005.1"/>
</dbReference>
<dbReference type="Proteomes" id="UP000629596">
    <property type="component" value="Unassembled WGS sequence"/>
</dbReference>
<keyword evidence="3" id="KW-0804">Transcription</keyword>
<dbReference type="PANTHER" id="PTHR43280">
    <property type="entry name" value="ARAC-FAMILY TRANSCRIPTIONAL REGULATOR"/>
    <property type="match status" value="1"/>
</dbReference>
<organism evidence="6 7">
    <name type="scientific">Parabacteroides acidifaciens</name>
    <dbReference type="NCBI Taxonomy" id="2290935"/>
    <lineage>
        <taxon>Bacteria</taxon>
        <taxon>Pseudomonadati</taxon>
        <taxon>Bacteroidota</taxon>
        <taxon>Bacteroidia</taxon>
        <taxon>Bacteroidales</taxon>
        <taxon>Tannerellaceae</taxon>
        <taxon>Parabacteroides</taxon>
    </lineage>
</organism>
<dbReference type="InterPro" id="IPR018060">
    <property type="entry name" value="HTH_AraC"/>
</dbReference>
<reference evidence="5 8" key="2">
    <citation type="submission" date="2020-08" db="EMBL/GenBank/DDBJ databases">
        <title>Genome public.</title>
        <authorList>
            <person name="Liu C."/>
            <person name="Sun Q."/>
        </authorList>
    </citation>
    <scope>NUCLEOTIDE SEQUENCE [LARGE SCALE GENOMIC DNA]</scope>
    <source>
        <strain evidence="5 8">426_9</strain>
    </source>
</reference>
<evidence type="ECO:0000256" key="2">
    <source>
        <dbReference type="ARBA" id="ARBA00023125"/>
    </source>
</evidence>
<accession>A0A3D8HHR8</accession>
<feature type="domain" description="HTH araC/xylS-type" evidence="4">
    <location>
        <begin position="184"/>
        <end position="282"/>
    </location>
</feature>
<dbReference type="Proteomes" id="UP000256321">
    <property type="component" value="Unassembled WGS sequence"/>
</dbReference>
<keyword evidence="1" id="KW-0805">Transcription regulation</keyword>
<evidence type="ECO:0000259" key="4">
    <source>
        <dbReference type="PROSITE" id="PS01124"/>
    </source>
</evidence>
<dbReference type="GO" id="GO:0003700">
    <property type="term" value="F:DNA-binding transcription factor activity"/>
    <property type="evidence" value="ECO:0007669"/>
    <property type="project" value="InterPro"/>
</dbReference>
<evidence type="ECO:0000313" key="7">
    <source>
        <dbReference type="Proteomes" id="UP000256321"/>
    </source>
</evidence>
<evidence type="ECO:0000313" key="6">
    <source>
        <dbReference type="EMBL" id="RDU50524.1"/>
    </source>
</evidence>
<dbReference type="SUPFAM" id="SSF46689">
    <property type="entry name" value="Homeodomain-like"/>
    <property type="match status" value="1"/>
</dbReference>
<dbReference type="Pfam" id="PF12833">
    <property type="entry name" value="HTH_18"/>
    <property type="match status" value="1"/>
</dbReference>
<proteinExistence type="predicted"/>
<evidence type="ECO:0000313" key="8">
    <source>
        <dbReference type="Proteomes" id="UP000629596"/>
    </source>
</evidence>
<dbReference type="SMART" id="SM00342">
    <property type="entry name" value="HTH_ARAC"/>
    <property type="match status" value="1"/>
</dbReference>
<dbReference type="InterPro" id="IPR037923">
    <property type="entry name" value="HTH-like"/>
</dbReference>
<evidence type="ECO:0000256" key="1">
    <source>
        <dbReference type="ARBA" id="ARBA00023015"/>
    </source>
</evidence>
<evidence type="ECO:0000256" key="3">
    <source>
        <dbReference type="ARBA" id="ARBA00023163"/>
    </source>
</evidence>
<dbReference type="GO" id="GO:0043565">
    <property type="term" value="F:sequence-specific DNA binding"/>
    <property type="evidence" value="ECO:0007669"/>
    <property type="project" value="InterPro"/>
</dbReference>
<dbReference type="Gene3D" id="1.10.10.60">
    <property type="entry name" value="Homeodomain-like"/>
    <property type="match status" value="1"/>
</dbReference>
<dbReference type="SUPFAM" id="SSF51215">
    <property type="entry name" value="Regulatory protein AraC"/>
    <property type="match status" value="1"/>
</dbReference>
<dbReference type="PROSITE" id="PS01124">
    <property type="entry name" value="HTH_ARAC_FAMILY_2"/>
    <property type="match status" value="1"/>
</dbReference>
<dbReference type="AlphaFoldDB" id="A0A3D8HHR8"/>
<sequence>MENDIPKIDLPEDWIIGNLTHNDIGLLSLYANYPCRLKAEIFVLCMQGEIEASVNLTRKQVKPGSFITILPGTILQIHKVEGDLQIYFMGFSSDFIEHSNIGKSAMDMLYAVKDNPIIELKEQHAQLLKDYFSLLLKTYEVCGSRLNKDILNHLLSGILMGVGAMHKDKIQSKANISKAEQISKNFSRLVMQNYTTQRNVAWYAKKLGITAAHLSTIVKQTTGKTCVEIITLMVIMDAKTQLKSTNLSIHDIAYSLNFTNMSFFGKYFKRNVGMGPLEYRNS</sequence>
<dbReference type="EMBL" id="QREV01000005">
    <property type="protein sequence ID" value="RDU50524.1"/>
    <property type="molecule type" value="Genomic_DNA"/>
</dbReference>
<dbReference type="InterPro" id="IPR009057">
    <property type="entry name" value="Homeodomain-like_sf"/>
</dbReference>